<organism evidence="4 5">
    <name type="scientific">Spirilliplanes yamanashiensis</name>
    <dbReference type="NCBI Taxonomy" id="42233"/>
    <lineage>
        <taxon>Bacteria</taxon>
        <taxon>Bacillati</taxon>
        <taxon>Actinomycetota</taxon>
        <taxon>Actinomycetes</taxon>
        <taxon>Micromonosporales</taxon>
        <taxon>Micromonosporaceae</taxon>
        <taxon>Spirilliplanes</taxon>
    </lineage>
</organism>
<dbReference type="PANTHER" id="PTHR33495">
    <property type="entry name" value="ANTI-SIGMA FACTOR ANTAGONIST TM_1081-RELATED-RELATED"/>
    <property type="match status" value="1"/>
</dbReference>
<comment type="caution">
    <text evidence="4">The sequence shown here is derived from an EMBL/GenBank/DDBJ whole genome shotgun (WGS) entry which is preliminary data.</text>
</comment>
<dbReference type="InterPro" id="IPR003658">
    <property type="entry name" value="Anti-sigma_ant"/>
</dbReference>
<dbReference type="Proteomes" id="UP000652013">
    <property type="component" value="Unassembled WGS sequence"/>
</dbReference>
<dbReference type="CDD" id="cd07043">
    <property type="entry name" value="STAS_anti-anti-sigma_factors"/>
    <property type="match status" value="1"/>
</dbReference>
<evidence type="ECO:0000313" key="5">
    <source>
        <dbReference type="Proteomes" id="UP000652013"/>
    </source>
</evidence>
<dbReference type="NCBIfam" id="TIGR00377">
    <property type="entry name" value="ant_ant_sig"/>
    <property type="match status" value="1"/>
</dbReference>
<dbReference type="Pfam" id="PF01740">
    <property type="entry name" value="STAS"/>
    <property type="match status" value="1"/>
</dbReference>
<dbReference type="RefSeq" id="WP_203938975.1">
    <property type="nucleotide sequence ID" value="NZ_BAAAGJ010000022.1"/>
</dbReference>
<evidence type="ECO:0000256" key="1">
    <source>
        <dbReference type="ARBA" id="ARBA00009013"/>
    </source>
</evidence>
<name>A0A8J4DJ20_9ACTN</name>
<evidence type="ECO:0000313" key="4">
    <source>
        <dbReference type="EMBL" id="GIJ03702.1"/>
    </source>
</evidence>
<sequence length="113" mass="11664">METAIRRTLTDDGTAVVVVAGEVDFTNAEDVAKCIEDAVSDGQPVAIRVDLQQAAFIDSTGLGALITGYRAAVDADMAFSVVNASPGFQRVLAVTGLCELFGLGVADESDIAI</sequence>
<feature type="domain" description="STAS" evidence="3">
    <location>
        <begin position="4"/>
        <end position="113"/>
    </location>
</feature>
<evidence type="ECO:0000259" key="3">
    <source>
        <dbReference type="PROSITE" id="PS50801"/>
    </source>
</evidence>
<proteinExistence type="inferred from homology"/>
<dbReference type="GO" id="GO:0043856">
    <property type="term" value="F:anti-sigma factor antagonist activity"/>
    <property type="evidence" value="ECO:0007669"/>
    <property type="project" value="InterPro"/>
</dbReference>
<evidence type="ECO:0000256" key="2">
    <source>
        <dbReference type="RuleBase" id="RU003749"/>
    </source>
</evidence>
<dbReference type="EMBL" id="BOOY01000023">
    <property type="protein sequence ID" value="GIJ03702.1"/>
    <property type="molecule type" value="Genomic_DNA"/>
</dbReference>
<dbReference type="InterPro" id="IPR002645">
    <property type="entry name" value="STAS_dom"/>
</dbReference>
<accession>A0A8J4DJ20</accession>
<comment type="similarity">
    <text evidence="1 2">Belongs to the anti-sigma-factor antagonist family.</text>
</comment>
<reference evidence="4" key="1">
    <citation type="submission" date="2021-01" db="EMBL/GenBank/DDBJ databases">
        <title>Whole genome shotgun sequence of Spirilliplanes yamanashiensis NBRC 15828.</title>
        <authorList>
            <person name="Komaki H."/>
            <person name="Tamura T."/>
        </authorList>
    </citation>
    <scope>NUCLEOTIDE SEQUENCE</scope>
    <source>
        <strain evidence="4">NBRC 15828</strain>
    </source>
</reference>
<dbReference type="Gene3D" id="3.30.750.24">
    <property type="entry name" value="STAS domain"/>
    <property type="match status" value="1"/>
</dbReference>
<dbReference type="SUPFAM" id="SSF52091">
    <property type="entry name" value="SpoIIaa-like"/>
    <property type="match status" value="1"/>
</dbReference>
<gene>
    <name evidence="4" type="ORF">Sya03_30540</name>
</gene>
<dbReference type="InterPro" id="IPR036513">
    <property type="entry name" value="STAS_dom_sf"/>
</dbReference>
<protein>
    <recommendedName>
        <fullName evidence="2">Anti-sigma factor antagonist</fullName>
    </recommendedName>
</protein>
<dbReference type="PANTHER" id="PTHR33495:SF2">
    <property type="entry name" value="ANTI-SIGMA FACTOR ANTAGONIST TM_1081-RELATED"/>
    <property type="match status" value="1"/>
</dbReference>
<dbReference type="AlphaFoldDB" id="A0A8J4DJ20"/>
<dbReference type="PROSITE" id="PS50801">
    <property type="entry name" value="STAS"/>
    <property type="match status" value="1"/>
</dbReference>
<keyword evidence="5" id="KW-1185">Reference proteome</keyword>